<evidence type="ECO:0000313" key="1">
    <source>
        <dbReference type="EMBL" id="EPR94991.1"/>
    </source>
</evidence>
<dbReference type="AlphaFoldDB" id="S7XHD5"/>
<sequence length="73" mass="7651">MLIDYKVGESIEKIGDCVIPLVNKLDRFLGCAKFAKALPYGLGAALDFAGQLLGSEELGDAVNGLFSGLGSIF</sequence>
<comment type="caution">
    <text evidence="1">The sequence shown here is derived from an EMBL/GenBank/DDBJ whole genome shotgun (WGS) entry which is preliminary data.</text>
</comment>
<accession>S7XHD5</accession>
<organism evidence="1 2">
    <name type="scientific">Streptococcus mitis 18/56</name>
    <dbReference type="NCBI Taxonomy" id="1340485"/>
    <lineage>
        <taxon>Bacteria</taxon>
        <taxon>Bacillati</taxon>
        <taxon>Bacillota</taxon>
        <taxon>Bacilli</taxon>
        <taxon>Lactobacillales</taxon>
        <taxon>Streptococcaceae</taxon>
        <taxon>Streptococcus</taxon>
        <taxon>Streptococcus mitis group</taxon>
    </lineage>
</organism>
<name>S7XHD5_STRMT</name>
<dbReference type="PATRIC" id="fig|1340485.3.peg.1148"/>
<evidence type="ECO:0000313" key="2">
    <source>
        <dbReference type="Proteomes" id="UP000014970"/>
    </source>
</evidence>
<protein>
    <submittedName>
        <fullName evidence="1">Uncharacterized protein</fullName>
    </submittedName>
</protein>
<reference evidence="1 2" key="1">
    <citation type="submission" date="2013-06" db="EMBL/GenBank/DDBJ databases">
        <title>Genome sequencing of Streptococcus mitis strains.</title>
        <authorList>
            <person name="Ikryannikova L.N."/>
            <person name="Ilina E.N."/>
            <person name="Kostryukova E.S."/>
            <person name="Semashko T.A."/>
            <person name="Savinova T.A."/>
            <person name="Karpova I.Y."/>
            <person name="Larin A.K."/>
            <person name="Ischenko D.S."/>
            <person name="Dubovickaya V.A."/>
            <person name="Sidorenko S.V."/>
            <person name="Govorun V.M."/>
        </authorList>
    </citation>
    <scope>NUCLEOTIDE SEQUENCE [LARGE SCALE GENOMIC DNA]</scope>
    <source>
        <strain evidence="1 2">18/56</strain>
    </source>
</reference>
<proteinExistence type="predicted"/>
<gene>
    <name evidence="1" type="ORF">M059_05475</name>
</gene>
<dbReference type="Proteomes" id="UP000014970">
    <property type="component" value="Unassembled WGS sequence"/>
</dbReference>
<dbReference type="EMBL" id="ATAA01000008">
    <property type="protein sequence ID" value="EPR94991.1"/>
    <property type="molecule type" value="Genomic_DNA"/>
</dbReference>